<dbReference type="SMART" id="SM00827">
    <property type="entry name" value="PKS_AT"/>
    <property type="match status" value="1"/>
</dbReference>
<dbReference type="InterPro" id="IPR050858">
    <property type="entry name" value="Mal-CoA-ACP_Trans/PKS_FabD"/>
</dbReference>
<evidence type="ECO:0000313" key="3">
    <source>
        <dbReference type="Proteomes" id="UP000444318"/>
    </source>
</evidence>
<dbReference type="GO" id="GO:0006633">
    <property type="term" value="P:fatty acid biosynthetic process"/>
    <property type="evidence" value="ECO:0007669"/>
    <property type="project" value="TreeGrafter"/>
</dbReference>
<dbReference type="Proteomes" id="UP000444318">
    <property type="component" value="Unassembled WGS sequence"/>
</dbReference>
<dbReference type="GO" id="GO:0005829">
    <property type="term" value="C:cytosol"/>
    <property type="evidence" value="ECO:0007669"/>
    <property type="project" value="TreeGrafter"/>
</dbReference>
<dbReference type="Gene3D" id="3.30.70.250">
    <property type="entry name" value="Malonyl-CoA ACP transacylase, ACP-binding"/>
    <property type="match status" value="1"/>
</dbReference>
<accession>A0A843SCC9</accession>
<evidence type="ECO:0000313" key="2">
    <source>
        <dbReference type="EMBL" id="MQA19833.1"/>
    </source>
</evidence>
<gene>
    <name evidence="2" type="ORF">GEV01_09975</name>
</gene>
<dbReference type="PANTHER" id="PTHR42681:SF6">
    <property type="entry name" value="BLL0263 PROTEIN"/>
    <property type="match status" value="1"/>
</dbReference>
<proteinExistence type="predicted"/>
<dbReference type="RefSeq" id="WP_152803820.1">
    <property type="nucleotide sequence ID" value="NZ_WHUF01000002.1"/>
</dbReference>
<dbReference type="InterPro" id="IPR016035">
    <property type="entry name" value="Acyl_Trfase/lysoPLipase"/>
</dbReference>
<dbReference type="Gene3D" id="3.40.366.10">
    <property type="entry name" value="Malonyl-Coenzyme A Acyl Carrier Protein, domain 2"/>
    <property type="match status" value="1"/>
</dbReference>
<dbReference type="PANTHER" id="PTHR42681">
    <property type="entry name" value="MALONYL-COA-ACYL CARRIER PROTEIN TRANSACYLASE, MITOCHONDRIAL"/>
    <property type="match status" value="1"/>
</dbReference>
<organism evidence="2 3">
    <name type="scientific">Rugamonas rivuli</name>
    <dbReference type="NCBI Taxonomy" id="2743358"/>
    <lineage>
        <taxon>Bacteria</taxon>
        <taxon>Pseudomonadati</taxon>
        <taxon>Pseudomonadota</taxon>
        <taxon>Betaproteobacteria</taxon>
        <taxon>Burkholderiales</taxon>
        <taxon>Oxalobacteraceae</taxon>
        <taxon>Telluria group</taxon>
        <taxon>Rugamonas</taxon>
    </lineage>
</organism>
<keyword evidence="2" id="KW-0808">Transferase</keyword>
<feature type="domain" description="Malonyl-CoA:ACP transacylase (MAT)" evidence="1">
    <location>
        <begin position="13"/>
        <end position="305"/>
    </location>
</feature>
<dbReference type="SUPFAM" id="SSF52151">
    <property type="entry name" value="FabD/lysophospholipase-like"/>
    <property type="match status" value="1"/>
</dbReference>
<dbReference type="EMBL" id="WHUF01000002">
    <property type="protein sequence ID" value="MQA19833.1"/>
    <property type="molecule type" value="Genomic_DNA"/>
</dbReference>
<protein>
    <submittedName>
        <fullName evidence="2">Acyltransferase domain-containing protein</fullName>
    </submittedName>
</protein>
<name>A0A843SCC9_9BURK</name>
<keyword evidence="3" id="KW-1185">Reference proteome</keyword>
<dbReference type="AlphaFoldDB" id="A0A843SCC9"/>
<dbReference type="InterPro" id="IPR001227">
    <property type="entry name" value="Ac_transferase_dom_sf"/>
</dbReference>
<dbReference type="GO" id="GO:0004314">
    <property type="term" value="F:[acyl-carrier-protein] S-malonyltransferase activity"/>
    <property type="evidence" value="ECO:0007669"/>
    <property type="project" value="TreeGrafter"/>
</dbReference>
<dbReference type="InterPro" id="IPR014043">
    <property type="entry name" value="Acyl_transferase_dom"/>
</dbReference>
<comment type="caution">
    <text evidence="2">The sequence shown here is derived from an EMBL/GenBank/DDBJ whole genome shotgun (WGS) entry which is preliminary data.</text>
</comment>
<reference evidence="2 3" key="1">
    <citation type="submission" date="2019-10" db="EMBL/GenBank/DDBJ databases">
        <title>Two novel species isolated from a subtropical stream in China.</title>
        <authorList>
            <person name="Lu H."/>
        </authorList>
    </citation>
    <scope>NUCLEOTIDE SEQUENCE [LARGE SCALE GENOMIC DNA]</scope>
    <source>
        <strain evidence="2 3">FT103W</strain>
    </source>
</reference>
<sequence>MTSYGAQSRLLLLCPGQGGQHATMFDLARSSPAGQDASALLTDLALTGLTLTGDTDIYANRTAQPLIVAATLSMWAAIREFAPTPALVAGYSIGELSAYGIADALQPETAVRLAAERAQLMDECALALPGQTLMAISGLALSRVASLLAEHAFYMSIENADDACIAGGPAASAAELEAAVHAAGGRSTRLPVEVASHTRYMQAAVAPFAAALQRTEFQTMSAPVLAGIAAITVNTKTQAVDQLSHQLAETIHWSACMDAAAEAGVTYALELGPGAALSRMLQSRHPHINTRSVADFRTLDGIRKWLERAAE</sequence>
<dbReference type="Pfam" id="PF00698">
    <property type="entry name" value="Acyl_transf_1"/>
    <property type="match status" value="1"/>
</dbReference>
<evidence type="ECO:0000259" key="1">
    <source>
        <dbReference type="SMART" id="SM00827"/>
    </source>
</evidence>
<keyword evidence="2" id="KW-0012">Acyltransferase</keyword>